<dbReference type="Gene3D" id="3.90.550.10">
    <property type="entry name" value="Spore Coat Polysaccharide Biosynthesis Protein SpsA, Chain A"/>
    <property type="match status" value="1"/>
</dbReference>
<dbReference type="Pfam" id="PF13578">
    <property type="entry name" value="Methyltransf_24"/>
    <property type="match status" value="1"/>
</dbReference>
<keyword evidence="4" id="KW-0808">Transferase</keyword>
<dbReference type="PANTHER" id="PTHR43685">
    <property type="entry name" value="GLYCOSYLTRANSFERASE"/>
    <property type="match status" value="1"/>
</dbReference>
<dbReference type="Pfam" id="PF00535">
    <property type="entry name" value="Glycos_transf_2"/>
    <property type="match status" value="1"/>
</dbReference>
<accession>A0A942T1V9</accession>
<sequence>MRLIDLLSRTGNRPLSALAWVGGTVLVGAVAVLAGDRQSGLGWTILGLWVALSAVLGGLLYAAARRRAREEVAARQRRARRARQDRAEREAAAAEAAALETARRTAESEGAALSRPVPVRSYSTTAALRSVIAHWSRANPRSIQRFGAKNRSMWAAEVLAFRASRGRYDLAALDRAVRAAAKGAPETFDPGTLLTLARLLAAFETEPQTKIAQRILRHLAGPAGSALSPEARHVATELLLLAGDEASASRFVQRTTSPDYRHFLHRADLANPHLPGHEDLPQAEWLDLFNLAYTNHSFEPVQLSAAGDTPFDRLDSIPTDRVQDGPLVSVIMTCFRPDEGMITAIRSVIRQSWRSWELLVIDDGSGPEYDDVLERAAAMDRRVRVVRSAENHGTYYQRNEGIRRALGEYVTMHDSDDWAHPRRLEIQVRHLEAHPELVGNVTSSLRVTNELAFVQPRSASLRLTETSLLFRRRKVVERVGYYDDVRKGADSEFRLRVEAAFGKPVPLLELPSPLMLVRYSRTSLTGSDFGDGWVHSARVAYKSGWMRWHQRIADGSTSPVLEHPMGVRPYPANEYIQGVPVPDRRLDVVVVSDFRPGANTPGSLERLVSELDALAGQRSVGIAQIDSVSTCKDAALLPADLQDMVSAGRLTQLHDADRASAGTVLVTASSILTGIPSEQRNIVATRTVVLEDLSSGRDVPNETYQSAAVAETARAAFGPEPIFRSADGTALGSLIDELERDVQTLATDTAVSEDARTEHDLDAVAPVAATTVEPTSYAALPETQLALVERLLALPHGAIVLELGSGHSTRRLAAAVKEHRPDVRLVSLDHDQHYADETRQMLDEGGLSEQVEVVHAPLEGFDFDGEVFPWYARSGWTDLERIDLLFVDGPPASVRVHSRWPAVPLLGERIPSGALLAVDDADRADEQSVIEDWATRRNLTPEGTVGRTTFLRVS</sequence>
<proteinExistence type="predicted"/>
<dbReference type="PANTHER" id="PTHR43685:SF2">
    <property type="entry name" value="GLYCOSYLTRANSFERASE 2-LIKE DOMAIN-CONTAINING PROTEIN"/>
    <property type="match status" value="1"/>
</dbReference>
<dbReference type="EMBL" id="JAGYPE010000003">
    <property type="protein sequence ID" value="MBS4183643.1"/>
    <property type="molecule type" value="Genomic_DNA"/>
</dbReference>
<dbReference type="InterPro" id="IPR029063">
    <property type="entry name" value="SAM-dependent_MTases_sf"/>
</dbReference>
<feature type="transmembrane region" description="Helical" evidence="2">
    <location>
        <begin position="15"/>
        <end position="34"/>
    </location>
</feature>
<feature type="coiled-coil region" evidence="1">
    <location>
        <begin position="65"/>
        <end position="109"/>
    </location>
</feature>
<comment type="caution">
    <text evidence="4">The sequence shown here is derived from an EMBL/GenBank/DDBJ whole genome shotgun (WGS) entry which is preliminary data.</text>
</comment>
<dbReference type="GO" id="GO:0016757">
    <property type="term" value="F:glycosyltransferase activity"/>
    <property type="evidence" value="ECO:0007669"/>
    <property type="project" value="UniProtKB-KW"/>
</dbReference>
<feature type="domain" description="Glycosyltransferase 2-like" evidence="3">
    <location>
        <begin position="329"/>
        <end position="455"/>
    </location>
</feature>
<keyword evidence="4" id="KW-0328">Glycosyltransferase</keyword>
<evidence type="ECO:0000256" key="2">
    <source>
        <dbReference type="SAM" id="Phobius"/>
    </source>
</evidence>
<gene>
    <name evidence="4" type="ORF">KHB02_19830</name>
</gene>
<feature type="transmembrane region" description="Helical" evidence="2">
    <location>
        <begin position="41"/>
        <end position="64"/>
    </location>
</feature>
<dbReference type="SUPFAM" id="SSF53448">
    <property type="entry name" value="Nucleotide-diphospho-sugar transferases"/>
    <property type="match status" value="1"/>
</dbReference>
<dbReference type="CDD" id="cd00761">
    <property type="entry name" value="Glyco_tranf_GTA_type"/>
    <property type="match status" value="1"/>
</dbReference>
<name>A0A942T1V9_9BACI</name>
<evidence type="ECO:0000259" key="3">
    <source>
        <dbReference type="Pfam" id="PF00535"/>
    </source>
</evidence>
<dbReference type="InterPro" id="IPR050834">
    <property type="entry name" value="Glycosyltransf_2"/>
</dbReference>
<dbReference type="InterPro" id="IPR029044">
    <property type="entry name" value="Nucleotide-diphossugar_trans"/>
</dbReference>
<keyword evidence="1" id="KW-0175">Coiled coil</keyword>
<evidence type="ECO:0000313" key="4">
    <source>
        <dbReference type="EMBL" id="MBS4183643.1"/>
    </source>
</evidence>
<dbReference type="InterPro" id="IPR001173">
    <property type="entry name" value="Glyco_trans_2-like"/>
</dbReference>
<dbReference type="Gene3D" id="3.40.50.150">
    <property type="entry name" value="Vaccinia Virus protein VP39"/>
    <property type="match status" value="1"/>
</dbReference>
<dbReference type="SUPFAM" id="SSF53335">
    <property type="entry name" value="S-adenosyl-L-methionine-dependent methyltransferases"/>
    <property type="match status" value="1"/>
</dbReference>
<keyword evidence="2" id="KW-0812">Transmembrane</keyword>
<reference evidence="4" key="1">
    <citation type="submission" date="2021-05" db="EMBL/GenBank/DDBJ databases">
        <title>Novel Bacillus species.</title>
        <authorList>
            <person name="Liu G."/>
        </authorList>
    </citation>
    <scope>NUCLEOTIDE SEQUENCE</scope>
    <source>
        <strain evidence="4">FJAT-50051</strain>
    </source>
</reference>
<keyword evidence="2" id="KW-0472">Membrane</keyword>
<dbReference type="AlphaFoldDB" id="A0A942T1V9"/>
<evidence type="ECO:0000256" key="1">
    <source>
        <dbReference type="SAM" id="Coils"/>
    </source>
</evidence>
<keyword evidence="2" id="KW-1133">Transmembrane helix</keyword>
<protein>
    <submittedName>
        <fullName evidence="4">Glycosyltransferase</fullName>
        <ecNumber evidence="4">2.4.-.-</ecNumber>
    </submittedName>
</protein>
<dbReference type="EC" id="2.4.-.-" evidence="4"/>
<organism evidence="4">
    <name type="scientific">Neobacillus citreus</name>
    <dbReference type="NCBI Taxonomy" id="2833578"/>
    <lineage>
        <taxon>Bacteria</taxon>
        <taxon>Bacillati</taxon>
        <taxon>Bacillota</taxon>
        <taxon>Bacilli</taxon>
        <taxon>Bacillales</taxon>
        <taxon>Bacillaceae</taxon>
        <taxon>Neobacillus</taxon>
    </lineage>
</organism>